<dbReference type="OrthoDB" id="9808397at2"/>
<keyword evidence="1" id="KW-0547">Nucleotide-binding</keyword>
<dbReference type="Gene3D" id="3.40.50.300">
    <property type="entry name" value="P-loop containing nucleotide triphosphate hydrolases"/>
    <property type="match status" value="1"/>
</dbReference>
<sequence>MINALNKLKEHLNQAILGQEELTRDLLVALIANGHILLEGPPGIAKTTAAKSLANAMNASFQRIQFTPDLLPGDVTGSDIYQQDTGKFSFSPGPLINEVVLADEINRAPAKVQSALLEAMGERQLTVGGNTYSLPDLFFVIATQNPIEQEGTYPLPEAQLDRFLMKLIIKYPSKDTELAVMRLIRQQDNKEINADSFSNIVNPDEIKSLQKEALSLYMAESVEQYIVELVMATRFPSHYIDEIKDDHQIIEFGASPRATIALDRCARANALIVGRDFVTPDDVRQVASQVLRHRIIPSFEAETNALTSDDIINLILAKVPVV</sequence>
<dbReference type="PIRSF" id="PIRSF002849">
    <property type="entry name" value="AAA_ATPase_chaperone_MoxR_prd"/>
    <property type="match status" value="1"/>
</dbReference>
<dbReference type="EMBL" id="SNXC01000010">
    <property type="protein sequence ID" value="TDO99004.1"/>
    <property type="molecule type" value="Genomic_DNA"/>
</dbReference>
<name>A0A4R6MBZ9_9GAMM</name>
<dbReference type="InterPro" id="IPR011703">
    <property type="entry name" value="ATPase_AAA-3"/>
</dbReference>
<dbReference type="InterPro" id="IPR003593">
    <property type="entry name" value="AAA+_ATPase"/>
</dbReference>
<organism evidence="5 6">
    <name type="scientific">Marinomonas balearica</name>
    <dbReference type="NCBI Taxonomy" id="491947"/>
    <lineage>
        <taxon>Bacteria</taxon>
        <taxon>Pseudomonadati</taxon>
        <taxon>Pseudomonadota</taxon>
        <taxon>Gammaproteobacteria</taxon>
        <taxon>Oceanospirillales</taxon>
        <taxon>Oceanospirillaceae</taxon>
        <taxon>Marinomonas</taxon>
    </lineage>
</organism>
<dbReference type="RefSeq" id="WP_133503213.1">
    <property type="nucleotide sequence ID" value="NZ_SNXC01000010.1"/>
</dbReference>
<evidence type="ECO:0000313" key="6">
    <source>
        <dbReference type="Proteomes" id="UP000294656"/>
    </source>
</evidence>
<dbReference type="InterPro" id="IPR050764">
    <property type="entry name" value="CbbQ/NirQ/NorQ/GpvN"/>
</dbReference>
<dbReference type="InterPro" id="IPR041628">
    <property type="entry name" value="ChlI/MoxR_AAA_lid"/>
</dbReference>
<keyword evidence="6" id="KW-1185">Reference proteome</keyword>
<dbReference type="Gene3D" id="1.10.8.80">
    <property type="entry name" value="Magnesium chelatase subunit I, C-Terminal domain"/>
    <property type="match status" value="1"/>
</dbReference>
<comment type="similarity">
    <text evidence="3">Belongs to the MoxR family.</text>
</comment>
<evidence type="ECO:0000256" key="3">
    <source>
        <dbReference type="ARBA" id="ARBA00061607"/>
    </source>
</evidence>
<dbReference type="PANTHER" id="PTHR42759:SF1">
    <property type="entry name" value="MAGNESIUM-CHELATASE SUBUNIT CHLD"/>
    <property type="match status" value="1"/>
</dbReference>
<dbReference type="Pfam" id="PF17863">
    <property type="entry name" value="AAA_lid_2"/>
    <property type="match status" value="1"/>
</dbReference>
<dbReference type="FunFam" id="3.40.50.300:FF:000640">
    <property type="entry name" value="MoxR family ATPase"/>
    <property type="match status" value="1"/>
</dbReference>
<protein>
    <submittedName>
        <fullName evidence="5">MoxR-like ATPase</fullName>
    </submittedName>
</protein>
<proteinExistence type="inferred from homology"/>
<evidence type="ECO:0000256" key="2">
    <source>
        <dbReference type="ARBA" id="ARBA00022840"/>
    </source>
</evidence>
<accession>A0A4R6MBZ9</accession>
<dbReference type="GO" id="GO:0005524">
    <property type="term" value="F:ATP binding"/>
    <property type="evidence" value="ECO:0007669"/>
    <property type="project" value="UniProtKB-KW"/>
</dbReference>
<keyword evidence="2" id="KW-0067">ATP-binding</keyword>
<gene>
    <name evidence="5" type="ORF">DFP79_1428</name>
</gene>
<evidence type="ECO:0000313" key="5">
    <source>
        <dbReference type="EMBL" id="TDO99004.1"/>
    </source>
</evidence>
<dbReference type="SMART" id="SM00382">
    <property type="entry name" value="AAA"/>
    <property type="match status" value="1"/>
</dbReference>
<dbReference type="PANTHER" id="PTHR42759">
    <property type="entry name" value="MOXR FAMILY PROTEIN"/>
    <property type="match status" value="1"/>
</dbReference>
<dbReference type="SUPFAM" id="SSF52540">
    <property type="entry name" value="P-loop containing nucleoside triphosphate hydrolases"/>
    <property type="match status" value="1"/>
</dbReference>
<dbReference type="Proteomes" id="UP000294656">
    <property type="component" value="Unassembled WGS sequence"/>
</dbReference>
<evidence type="ECO:0000259" key="4">
    <source>
        <dbReference type="SMART" id="SM00382"/>
    </source>
</evidence>
<dbReference type="InterPro" id="IPR027417">
    <property type="entry name" value="P-loop_NTPase"/>
</dbReference>
<feature type="domain" description="AAA+ ATPase" evidence="4">
    <location>
        <begin position="32"/>
        <end position="173"/>
    </location>
</feature>
<dbReference type="GO" id="GO:0016887">
    <property type="term" value="F:ATP hydrolysis activity"/>
    <property type="evidence" value="ECO:0007669"/>
    <property type="project" value="InterPro"/>
</dbReference>
<reference evidence="5 6" key="1">
    <citation type="submission" date="2019-03" db="EMBL/GenBank/DDBJ databases">
        <title>Genomic Encyclopedia of Type Strains, Phase III (KMG-III): the genomes of soil and plant-associated and newly described type strains.</title>
        <authorList>
            <person name="Whitman W."/>
        </authorList>
    </citation>
    <scope>NUCLEOTIDE SEQUENCE [LARGE SCALE GENOMIC DNA]</scope>
    <source>
        <strain evidence="5 6">CECT 7378</strain>
    </source>
</reference>
<dbReference type="Pfam" id="PF07726">
    <property type="entry name" value="AAA_3"/>
    <property type="match status" value="1"/>
</dbReference>
<dbReference type="AlphaFoldDB" id="A0A4R6MBZ9"/>
<evidence type="ECO:0000256" key="1">
    <source>
        <dbReference type="ARBA" id="ARBA00022741"/>
    </source>
</evidence>
<comment type="caution">
    <text evidence="5">The sequence shown here is derived from an EMBL/GenBank/DDBJ whole genome shotgun (WGS) entry which is preliminary data.</text>
</comment>